<accession>A0ABZ1CIL7</accession>
<evidence type="ECO:0000313" key="6">
    <source>
        <dbReference type="Proteomes" id="UP001334732"/>
    </source>
</evidence>
<evidence type="ECO:0000256" key="3">
    <source>
        <dbReference type="RuleBase" id="RU000363"/>
    </source>
</evidence>
<dbReference type="Pfam" id="PF00106">
    <property type="entry name" value="adh_short"/>
    <property type="match status" value="1"/>
</dbReference>
<keyword evidence="6" id="KW-1185">Reference proteome</keyword>
<gene>
    <name evidence="5" type="ORF">VA613_14620</name>
</gene>
<dbReference type="InterPro" id="IPR057326">
    <property type="entry name" value="KR_dom"/>
</dbReference>
<dbReference type="SUPFAM" id="SSF51735">
    <property type="entry name" value="NAD(P)-binding Rossmann-fold domains"/>
    <property type="match status" value="1"/>
</dbReference>
<dbReference type="RefSeq" id="WP_324779752.1">
    <property type="nucleotide sequence ID" value="NZ_CP141769.1"/>
</dbReference>
<protein>
    <submittedName>
        <fullName evidence="5">SDR family oxidoreductase</fullName>
    </submittedName>
</protein>
<name>A0ABZ1CIL7_9PROT</name>
<dbReference type="SMART" id="SM00822">
    <property type="entry name" value="PKS_KR"/>
    <property type="match status" value="1"/>
</dbReference>
<reference evidence="5 6" key="1">
    <citation type="submission" date="2023-12" db="EMBL/GenBank/DDBJ databases">
        <title>Thiobacillus sedimentum sp. nov., a chemolithoautotrophic sulfur-oxidizing bacterium isolated from freshwater sediment.</title>
        <authorList>
            <person name="Luo J."/>
            <person name="Dai C."/>
        </authorList>
    </citation>
    <scope>NUCLEOTIDE SEQUENCE [LARGE SCALE GENOMIC DNA]</scope>
    <source>
        <strain evidence="5 6">SCUT-2</strain>
    </source>
</reference>
<comment type="similarity">
    <text evidence="1 3">Belongs to the short-chain dehydrogenases/reductases (SDR) family.</text>
</comment>
<dbReference type="NCBIfam" id="NF005437">
    <property type="entry name" value="PRK07024.1"/>
    <property type="match status" value="1"/>
</dbReference>
<evidence type="ECO:0000259" key="4">
    <source>
        <dbReference type="SMART" id="SM00822"/>
    </source>
</evidence>
<dbReference type="EMBL" id="CP141769">
    <property type="protein sequence ID" value="WRS39219.1"/>
    <property type="molecule type" value="Genomic_DNA"/>
</dbReference>
<dbReference type="InterPro" id="IPR002347">
    <property type="entry name" value="SDR_fam"/>
</dbReference>
<feature type="domain" description="Ketoreductase" evidence="4">
    <location>
        <begin position="5"/>
        <end position="183"/>
    </location>
</feature>
<dbReference type="PRINTS" id="PR00080">
    <property type="entry name" value="SDRFAMILY"/>
</dbReference>
<evidence type="ECO:0000256" key="2">
    <source>
        <dbReference type="ARBA" id="ARBA00023002"/>
    </source>
</evidence>
<dbReference type="Gene3D" id="3.40.50.720">
    <property type="entry name" value="NAD(P)-binding Rossmann-like Domain"/>
    <property type="match status" value="1"/>
</dbReference>
<dbReference type="PANTHER" id="PTHR44196">
    <property type="entry name" value="DEHYDROGENASE/REDUCTASE SDR FAMILY MEMBER 7B"/>
    <property type="match status" value="1"/>
</dbReference>
<organism evidence="5 6">
    <name type="scientific">Thiobacillus sedimenti</name>
    <dbReference type="NCBI Taxonomy" id="3110231"/>
    <lineage>
        <taxon>Bacteria</taxon>
        <taxon>Pseudomonadati</taxon>
        <taxon>Pseudomonadota</taxon>
        <taxon>Betaproteobacteria</taxon>
        <taxon>Nitrosomonadales</taxon>
        <taxon>Thiobacillaceae</taxon>
        <taxon>Thiobacillus</taxon>
    </lineage>
</organism>
<sequence length="253" mass="26495">MTKPLRVFITGASSGLGAALARHYGAAGARLGLVGRRLDGLRATGAGLDARLYQADVRDAAAMQAAAAAFVRDVGVPDIVIAAAGISVGTLTEMAEDAPVFRAVMDANVLGLVHTFQPFLASMPPGGVVCGISSVAGVRGLPGGGAYSASKAAATVYLEALRLEMKARGIAVVTVAPGYIDTPMTRVNPYAMPFRMTAEAAAAKVARCIRRRRAYAVIPWQMAWVARAMKWLPTSLFDLLFEKAPRKPRGLPT</sequence>
<dbReference type="InterPro" id="IPR036291">
    <property type="entry name" value="NAD(P)-bd_dom_sf"/>
</dbReference>
<dbReference type="PROSITE" id="PS00061">
    <property type="entry name" value="ADH_SHORT"/>
    <property type="match status" value="1"/>
</dbReference>
<evidence type="ECO:0000313" key="5">
    <source>
        <dbReference type="EMBL" id="WRS39219.1"/>
    </source>
</evidence>
<dbReference type="InterPro" id="IPR020904">
    <property type="entry name" value="Sc_DH/Rdtase_CS"/>
</dbReference>
<evidence type="ECO:0000256" key="1">
    <source>
        <dbReference type="ARBA" id="ARBA00006484"/>
    </source>
</evidence>
<dbReference type="PANTHER" id="PTHR44196:SF1">
    <property type="entry name" value="DEHYDROGENASE_REDUCTASE SDR FAMILY MEMBER 7B"/>
    <property type="match status" value="1"/>
</dbReference>
<dbReference type="PRINTS" id="PR00081">
    <property type="entry name" value="GDHRDH"/>
</dbReference>
<dbReference type="Proteomes" id="UP001334732">
    <property type="component" value="Chromosome"/>
</dbReference>
<keyword evidence="2" id="KW-0560">Oxidoreductase</keyword>
<proteinExistence type="inferred from homology"/>